<feature type="compositionally biased region" description="Low complexity" evidence="1">
    <location>
        <begin position="362"/>
        <end position="374"/>
    </location>
</feature>
<reference evidence="4 5" key="1">
    <citation type="journal article" date="2020" name="BMC Genomics">
        <title>Correction to: Identification and distribution of gene clusters required for synthesis of sphingolipid metabolism inhibitors in diverse species of the filamentous fungus Fusarium.</title>
        <authorList>
            <person name="Kim H.S."/>
            <person name="Lohmar J.M."/>
            <person name="Busman M."/>
            <person name="Brown D.W."/>
            <person name="Naumann T.A."/>
            <person name="Divon H.H."/>
            <person name="Lysoe E."/>
            <person name="Uhlig S."/>
            <person name="Proctor R.H."/>
        </authorList>
    </citation>
    <scope>NUCLEOTIDE SEQUENCE [LARGE SCALE GENOMIC DNA]</scope>
    <source>
        <strain evidence="4 5">NRRL 25214</strain>
    </source>
</reference>
<evidence type="ECO:0000256" key="1">
    <source>
        <dbReference type="SAM" id="MobiDB-lite"/>
    </source>
</evidence>
<dbReference type="AlphaFoldDB" id="A0A8H4ZIE4"/>
<dbReference type="Proteomes" id="UP000573603">
    <property type="component" value="Unassembled WGS sequence"/>
</dbReference>
<dbReference type="SUPFAM" id="SSF49482">
    <property type="entry name" value="Aromatic compound dioxygenase"/>
    <property type="match status" value="1"/>
</dbReference>
<name>A0A8H4ZIE4_9HYPO</name>
<dbReference type="PANTHER" id="PTHR34315">
    <property type="match status" value="1"/>
</dbReference>
<proteinExistence type="predicted"/>
<feature type="chain" id="PRO_5034001906" description="Intradiol ring-cleavage dioxygenases domain-containing protein" evidence="2">
    <location>
        <begin position="20"/>
        <end position="374"/>
    </location>
</feature>
<dbReference type="CDD" id="cd03457">
    <property type="entry name" value="intradiol_dioxygenase_like"/>
    <property type="match status" value="1"/>
</dbReference>
<dbReference type="EMBL" id="JABEVY010000142">
    <property type="protein sequence ID" value="KAF5247274.1"/>
    <property type="molecule type" value="Genomic_DNA"/>
</dbReference>
<dbReference type="GO" id="GO:0016702">
    <property type="term" value="F:oxidoreductase activity, acting on single donors with incorporation of molecular oxygen, incorporation of two atoms of oxygen"/>
    <property type="evidence" value="ECO:0007669"/>
    <property type="project" value="InterPro"/>
</dbReference>
<evidence type="ECO:0000259" key="3">
    <source>
        <dbReference type="Pfam" id="PF00775"/>
    </source>
</evidence>
<gene>
    <name evidence="4" type="ORF">FANTH_6531</name>
</gene>
<dbReference type="InterPro" id="IPR000627">
    <property type="entry name" value="Intradiol_dOase_C"/>
</dbReference>
<evidence type="ECO:0000313" key="5">
    <source>
        <dbReference type="Proteomes" id="UP000573603"/>
    </source>
</evidence>
<sequence>MRPFKTIISLALLACHVIAHEGHDAASEAAARAAYFSVAKRTTLSHCTEKLQARGIVKSNMARRDAVVQRARHKRGLTTRSMKTVLETSHNKTGECLTPHTDPTVLFSGYNSCMLSPNVPVGPYYVAGERIRECIVEDQEGIPLLLDFQVIDVDTCDPIPGVFLDIWHANSTGVYGGIVADGNGNANDTANINKTFLRGVQETNREGVAQFSTIFPGHYTGRPTHIHIIVHTNTTVQPNNTLGFDSFASSIGQIFFDQDLIYAADKLPPYNTNQQAMTLNVDDKIILPFATQTDGLDPVVEYTMLGDKLEHGLFGWLALGVNMTWTWEATPASFWGKDGGEKNPKATDFVGAPPGFSMIDQSSSASAADSSPIV</sequence>
<organism evidence="4 5">
    <name type="scientific">Fusarium anthophilum</name>
    <dbReference type="NCBI Taxonomy" id="48485"/>
    <lineage>
        <taxon>Eukaryota</taxon>
        <taxon>Fungi</taxon>
        <taxon>Dikarya</taxon>
        <taxon>Ascomycota</taxon>
        <taxon>Pezizomycotina</taxon>
        <taxon>Sordariomycetes</taxon>
        <taxon>Hypocreomycetidae</taxon>
        <taxon>Hypocreales</taxon>
        <taxon>Nectriaceae</taxon>
        <taxon>Fusarium</taxon>
        <taxon>Fusarium fujikuroi species complex</taxon>
    </lineage>
</organism>
<evidence type="ECO:0000256" key="2">
    <source>
        <dbReference type="SAM" id="SignalP"/>
    </source>
</evidence>
<dbReference type="Pfam" id="PF00775">
    <property type="entry name" value="Dioxygenase_C"/>
    <property type="match status" value="1"/>
</dbReference>
<protein>
    <recommendedName>
        <fullName evidence="3">Intradiol ring-cleavage dioxygenases domain-containing protein</fullName>
    </recommendedName>
</protein>
<dbReference type="Gene3D" id="2.60.130.10">
    <property type="entry name" value="Aromatic compound dioxygenase"/>
    <property type="match status" value="1"/>
</dbReference>
<comment type="caution">
    <text evidence="4">The sequence shown here is derived from an EMBL/GenBank/DDBJ whole genome shotgun (WGS) entry which is preliminary data.</text>
</comment>
<dbReference type="InterPro" id="IPR015889">
    <property type="entry name" value="Intradiol_dOase_core"/>
</dbReference>
<feature type="region of interest" description="Disordered" evidence="1">
    <location>
        <begin position="336"/>
        <end position="374"/>
    </location>
</feature>
<evidence type="ECO:0000313" key="4">
    <source>
        <dbReference type="EMBL" id="KAF5247274.1"/>
    </source>
</evidence>
<accession>A0A8H4ZIE4</accession>
<feature type="signal peptide" evidence="2">
    <location>
        <begin position="1"/>
        <end position="19"/>
    </location>
</feature>
<keyword evidence="5" id="KW-1185">Reference proteome</keyword>
<dbReference type="PANTHER" id="PTHR34315:SF1">
    <property type="entry name" value="INTRADIOL RING-CLEAVAGE DIOXYGENASES DOMAIN-CONTAINING PROTEIN-RELATED"/>
    <property type="match status" value="1"/>
</dbReference>
<dbReference type="GO" id="GO:0008199">
    <property type="term" value="F:ferric iron binding"/>
    <property type="evidence" value="ECO:0007669"/>
    <property type="project" value="InterPro"/>
</dbReference>
<keyword evidence="2" id="KW-0732">Signal</keyword>
<feature type="domain" description="Intradiol ring-cleavage dioxygenases" evidence="3">
    <location>
        <begin position="137"/>
        <end position="268"/>
    </location>
</feature>